<evidence type="ECO:0000256" key="1">
    <source>
        <dbReference type="SAM" id="MobiDB-lite"/>
    </source>
</evidence>
<sequence>MAVESSAPVHFLLVAADPRNHSIIDVKHKATGEVWYRKLRHIVPNLYALSLIEPETYTVFTEIQSQSSASKEKVISLHDPDALVRIRQNSRLGFEWTFDWKNEKLKWVKESPLSSALECRLLRSDMEICLARYLPRNGGKGSYFGVFSVLENNMNLCNIIDSDGLTLIMMTILFTFFDKADDDRRWKKDKDNYLLDLDFYEIPVERPHNGMDQDKLQKMDLETDKKLMKAMQKGERKTEKQLKRSSAYSSATNSPSISPIPSPTHSTTYIETKQTKRGAPLLRSLSYSSRDGRLKSSNKLNTLLTPFTKLSIGNDTSDGKPVRHHHRTLSAGISDLSTVSSYNSFR</sequence>
<dbReference type="Proteomes" id="UP000654370">
    <property type="component" value="Unassembled WGS sequence"/>
</dbReference>
<gene>
    <name evidence="2" type="ORF">INT43_004137</name>
</gene>
<organism evidence="2 3">
    <name type="scientific">Mortierella isabellina</name>
    <name type="common">Filamentous fungus</name>
    <name type="synonym">Umbelopsis isabellina</name>
    <dbReference type="NCBI Taxonomy" id="91625"/>
    <lineage>
        <taxon>Eukaryota</taxon>
        <taxon>Fungi</taxon>
        <taxon>Fungi incertae sedis</taxon>
        <taxon>Mucoromycota</taxon>
        <taxon>Mucoromycotina</taxon>
        <taxon>Umbelopsidomycetes</taxon>
        <taxon>Umbelopsidales</taxon>
        <taxon>Umbelopsidaceae</taxon>
        <taxon>Umbelopsis</taxon>
    </lineage>
</organism>
<evidence type="ECO:0000313" key="2">
    <source>
        <dbReference type="EMBL" id="KAG2174117.1"/>
    </source>
</evidence>
<comment type="caution">
    <text evidence="2">The sequence shown here is derived from an EMBL/GenBank/DDBJ whole genome shotgun (WGS) entry which is preliminary data.</text>
</comment>
<name>A0A8H7PHK1_MORIS</name>
<dbReference type="EMBL" id="JAEPQZ010000013">
    <property type="protein sequence ID" value="KAG2174117.1"/>
    <property type="molecule type" value="Genomic_DNA"/>
</dbReference>
<feature type="region of interest" description="Disordered" evidence="1">
    <location>
        <begin position="228"/>
        <end position="276"/>
    </location>
</feature>
<feature type="compositionally biased region" description="Basic and acidic residues" evidence="1">
    <location>
        <begin position="228"/>
        <end position="242"/>
    </location>
</feature>
<keyword evidence="3" id="KW-1185">Reference proteome</keyword>
<reference evidence="2" key="1">
    <citation type="submission" date="2020-12" db="EMBL/GenBank/DDBJ databases">
        <title>Metabolic potential, ecology and presence of endohyphal bacteria is reflected in genomic diversity of Mucoromycotina.</title>
        <authorList>
            <person name="Muszewska A."/>
            <person name="Okrasinska A."/>
            <person name="Steczkiewicz K."/>
            <person name="Drgas O."/>
            <person name="Orlowska M."/>
            <person name="Perlinska-Lenart U."/>
            <person name="Aleksandrzak-Piekarczyk T."/>
            <person name="Szatraj K."/>
            <person name="Zielenkiewicz U."/>
            <person name="Pilsyk S."/>
            <person name="Malc E."/>
            <person name="Mieczkowski P."/>
            <person name="Kruszewska J.S."/>
            <person name="Biernat P."/>
            <person name="Pawlowska J."/>
        </authorList>
    </citation>
    <scope>NUCLEOTIDE SEQUENCE</scope>
    <source>
        <strain evidence="2">WA0000067209</strain>
    </source>
</reference>
<proteinExistence type="predicted"/>
<evidence type="ECO:0000313" key="3">
    <source>
        <dbReference type="Proteomes" id="UP000654370"/>
    </source>
</evidence>
<protein>
    <submittedName>
        <fullName evidence="2">Uncharacterized protein</fullName>
    </submittedName>
</protein>
<accession>A0A8H7PHK1</accession>
<dbReference type="OrthoDB" id="3357341at2759"/>
<dbReference type="AlphaFoldDB" id="A0A8H7PHK1"/>
<feature type="compositionally biased region" description="Low complexity" evidence="1">
    <location>
        <begin position="245"/>
        <end position="269"/>
    </location>
</feature>